<sequence>MVESVTPVPSKMVRSLVQEEGVDPYHLDLNKRRGFANPPDVKRIVAFNPNTLPTMEVNMLVTEPSSKRSNNNRNKYLAQIEQNYAKALRNYYEAIRLEIEPYDRSCILYKIGLIHTSNGEHIKALEYCFWALE</sequence>
<dbReference type="Proteomes" id="UP001314170">
    <property type="component" value="Unassembled WGS sequence"/>
</dbReference>
<reference evidence="1 2" key="1">
    <citation type="submission" date="2024-01" db="EMBL/GenBank/DDBJ databases">
        <authorList>
            <person name="Waweru B."/>
        </authorList>
    </citation>
    <scope>NUCLEOTIDE SEQUENCE [LARGE SCALE GENOMIC DNA]</scope>
</reference>
<dbReference type="AlphaFoldDB" id="A0AAV1ST43"/>
<dbReference type="EMBL" id="CAWUPB010001197">
    <property type="protein sequence ID" value="CAK7356157.1"/>
    <property type="molecule type" value="Genomic_DNA"/>
</dbReference>
<accession>A0AAV1ST43</accession>
<keyword evidence="2" id="KW-1185">Reference proteome</keyword>
<gene>
    <name evidence="1" type="ORF">DCAF_LOCUS26427</name>
</gene>
<comment type="caution">
    <text evidence="1">The sequence shown here is derived from an EMBL/GenBank/DDBJ whole genome shotgun (WGS) entry which is preliminary data.</text>
</comment>
<proteinExistence type="predicted"/>
<dbReference type="Gene3D" id="1.25.40.10">
    <property type="entry name" value="Tetratricopeptide repeat domain"/>
    <property type="match status" value="1"/>
</dbReference>
<evidence type="ECO:0000313" key="2">
    <source>
        <dbReference type="Proteomes" id="UP001314170"/>
    </source>
</evidence>
<protein>
    <submittedName>
        <fullName evidence="1">Uncharacterized protein</fullName>
    </submittedName>
</protein>
<organism evidence="1 2">
    <name type="scientific">Dovyalis caffra</name>
    <dbReference type="NCBI Taxonomy" id="77055"/>
    <lineage>
        <taxon>Eukaryota</taxon>
        <taxon>Viridiplantae</taxon>
        <taxon>Streptophyta</taxon>
        <taxon>Embryophyta</taxon>
        <taxon>Tracheophyta</taxon>
        <taxon>Spermatophyta</taxon>
        <taxon>Magnoliopsida</taxon>
        <taxon>eudicotyledons</taxon>
        <taxon>Gunneridae</taxon>
        <taxon>Pentapetalae</taxon>
        <taxon>rosids</taxon>
        <taxon>fabids</taxon>
        <taxon>Malpighiales</taxon>
        <taxon>Salicaceae</taxon>
        <taxon>Flacourtieae</taxon>
        <taxon>Dovyalis</taxon>
    </lineage>
</organism>
<evidence type="ECO:0000313" key="1">
    <source>
        <dbReference type="EMBL" id="CAK7356157.1"/>
    </source>
</evidence>
<dbReference type="InterPro" id="IPR011990">
    <property type="entry name" value="TPR-like_helical_dom_sf"/>
</dbReference>
<name>A0AAV1ST43_9ROSI</name>